<accession>A0A2L2LJ97</accession>
<gene>
    <name evidence="1" type="ORF">At1D1609_43610</name>
</gene>
<dbReference type="AlphaFoldDB" id="A0A2L2LJ97"/>
<name>A0A2L2LJ97_AGRTU</name>
<reference evidence="1 2" key="1">
    <citation type="submission" date="2018-02" db="EMBL/GenBank/DDBJ databases">
        <title>Complete genome sequence of Agrobacterium tumefaciens 1D1609.</title>
        <authorList>
            <person name="Cho S.-T."/>
            <person name="Haryono M."/>
            <person name="Chang H.-H."/>
            <person name="Santos M.N."/>
            <person name="Lai E.-M."/>
            <person name="Kuo C.-H."/>
        </authorList>
    </citation>
    <scope>NUCLEOTIDE SEQUENCE [LARGE SCALE GENOMIC DNA]</scope>
    <source>
        <strain evidence="1 2">1D1609</strain>
    </source>
</reference>
<sequence length="71" mass="7941">MSCLPRSFPWCSFFPFGSFPESQYYSDADLVVLNAAATRAMALKMEVVTTLPEELFLLQTMGARDGAWLDV</sequence>
<organism evidence="1 2">
    <name type="scientific">Agrobacterium tumefaciens</name>
    <dbReference type="NCBI Taxonomy" id="358"/>
    <lineage>
        <taxon>Bacteria</taxon>
        <taxon>Pseudomonadati</taxon>
        <taxon>Pseudomonadota</taxon>
        <taxon>Alphaproteobacteria</taxon>
        <taxon>Hyphomicrobiales</taxon>
        <taxon>Rhizobiaceae</taxon>
        <taxon>Rhizobium/Agrobacterium group</taxon>
        <taxon>Agrobacterium</taxon>
        <taxon>Agrobacterium tumefaciens complex</taxon>
    </lineage>
</organism>
<dbReference type="Proteomes" id="UP000237717">
    <property type="component" value="Chromosome II"/>
</dbReference>
<protein>
    <submittedName>
        <fullName evidence="1">Uncharacterized protein</fullName>
    </submittedName>
</protein>
<proteinExistence type="predicted"/>
<evidence type="ECO:0000313" key="2">
    <source>
        <dbReference type="Proteomes" id="UP000237717"/>
    </source>
</evidence>
<dbReference type="EMBL" id="CP026925">
    <property type="protein sequence ID" value="AVH44404.1"/>
    <property type="molecule type" value="Genomic_DNA"/>
</dbReference>
<evidence type="ECO:0000313" key="1">
    <source>
        <dbReference type="EMBL" id="AVH44404.1"/>
    </source>
</evidence>